<dbReference type="AlphaFoldDB" id="A0A1I7Z677"/>
<evidence type="ECO:0000256" key="2">
    <source>
        <dbReference type="ARBA" id="ARBA00022692"/>
    </source>
</evidence>
<dbReference type="PROSITE" id="PS51469">
    <property type="entry name" value="SUN"/>
    <property type="match status" value="1"/>
</dbReference>
<sequence length="241" mass="26423">MNEEENAECEVQDENSSYDEEDPGLGRGSPCGHGVHWRLVYLCAFIALVLSCQGFLRSRGLSPDTSMEDEGRMNFISQAAGANVFFHSPTLEFLGESPALIQNPPTVVMSPFREELVAGSCWAFEGSVGRITVELPEPVSLESFAYRHISSDKNPNPAAPSAPRIIQVTGYVTADDYPMSGCVFGQFYFDPQAADGGAQYYDFYADCPAVRFVEFAVVANHGADYTCLYRLRLLGEPISKS</sequence>
<evidence type="ECO:0000313" key="7">
    <source>
        <dbReference type="Proteomes" id="UP000095287"/>
    </source>
</evidence>
<evidence type="ECO:0000256" key="4">
    <source>
        <dbReference type="ARBA" id="ARBA00023136"/>
    </source>
</evidence>
<reference evidence="8" key="1">
    <citation type="submission" date="2016-11" db="UniProtKB">
        <authorList>
            <consortium name="WormBaseParasite"/>
        </authorList>
    </citation>
    <scope>IDENTIFICATION</scope>
</reference>
<dbReference type="GO" id="GO:0016020">
    <property type="term" value="C:membrane"/>
    <property type="evidence" value="ECO:0007669"/>
    <property type="project" value="UniProtKB-SubCell"/>
</dbReference>
<feature type="region of interest" description="Disordered" evidence="5">
    <location>
        <begin position="1"/>
        <end position="25"/>
    </location>
</feature>
<dbReference type="Proteomes" id="UP000095287">
    <property type="component" value="Unplaced"/>
</dbReference>
<proteinExistence type="predicted"/>
<feature type="domain" description="SUN" evidence="6">
    <location>
        <begin position="65"/>
        <end position="238"/>
    </location>
</feature>
<evidence type="ECO:0000256" key="3">
    <source>
        <dbReference type="ARBA" id="ARBA00022989"/>
    </source>
</evidence>
<evidence type="ECO:0000256" key="1">
    <source>
        <dbReference type="ARBA" id="ARBA00004370"/>
    </source>
</evidence>
<organism evidence="7 8">
    <name type="scientific">Steinernema glaseri</name>
    <dbReference type="NCBI Taxonomy" id="37863"/>
    <lineage>
        <taxon>Eukaryota</taxon>
        <taxon>Metazoa</taxon>
        <taxon>Ecdysozoa</taxon>
        <taxon>Nematoda</taxon>
        <taxon>Chromadorea</taxon>
        <taxon>Rhabditida</taxon>
        <taxon>Tylenchina</taxon>
        <taxon>Panagrolaimomorpha</taxon>
        <taxon>Strongyloidoidea</taxon>
        <taxon>Steinernematidae</taxon>
        <taxon>Steinernema</taxon>
    </lineage>
</organism>
<keyword evidence="3" id="KW-1133">Transmembrane helix</keyword>
<dbReference type="Pfam" id="PF07738">
    <property type="entry name" value="Sad1_UNC"/>
    <property type="match status" value="1"/>
</dbReference>
<dbReference type="InterPro" id="IPR045119">
    <property type="entry name" value="SUN1-5"/>
</dbReference>
<evidence type="ECO:0000259" key="6">
    <source>
        <dbReference type="PROSITE" id="PS51469"/>
    </source>
</evidence>
<dbReference type="PANTHER" id="PTHR12911:SF8">
    <property type="entry name" value="KLAROID PROTEIN-RELATED"/>
    <property type="match status" value="1"/>
</dbReference>
<keyword evidence="7" id="KW-1185">Reference proteome</keyword>
<evidence type="ECO:0000256" key="5">
    <source>
        <dbReference type="SAM" id="MobiDB-lite"/>
    </source>
</evidence>
<dbReference type="PANTHER" id="PTHR12911">
    <property type="entry name" value="SAD1/UNC-84-LIKE PROTEIN-RELATED"/>
    <property type="match status" value="1"/>
</dbReference>
<name>A0A1I7Z677_9BILA</name>
<protein>
    <submittedName>
        <fullName evidence="8">SUN domain-containing protein</fullName>
    </submittedName>
</protein>
<evidence type="ECO:0000313" key="8">
    <source>
        <dbReference type="WBParaSite" id="L893_g2324.t1"/>
    </source>
</evidence>
<dbReference type="GO" id="GO:0043495">
    <property type="term" value="F:protein-membrane adaptor activity"/>
    <property type="evidence" value="ECO:0007669"/>
    <property type="project" value="TreeGrafter"/>
</dbReference>
<dbReference type="InterPro" id="IPR012919">
    <property type="entry name" value="SUN_dom"/>
</dbReference>
<keyword evidence="4" id="KW-0472">Membrane</keyword>
<dbReference type="Gene3D" id="2.60.120.260">
    <property type="entry name" value="Galactose-binding domain-like"/>
    <property type="match status" value="1"/>
</dbReference>
<dbReference type="WBParaSite" id="L893_g2324.t1">
    <property type="protein sequence ID" value="L893_g2324.t1"/>
    <property type="gene ID" value="L893_g2324"/>
</dbReference>
<comment type="subcellular location">
    <subcellularLocation>
        <location evidence="1">Membrane</location>
    </subcellularLocation>
</comment>
<accession>A0A1I7Z677</accession>
<dbReference type="GO" id="GO:0005635">
    <property type="term" value="C:nuclear envelope"/>
    <property type="evidence" value="ECO:0007669"/>
    <property type="project" value="TreeGrafter"/>
</dbReference>
<feature type="compositionally biased region" description="Acidic residues" evidence="5">
    <location>
        <begin position="1"/>
        <end position="23"/>
    </location>
</feature>
<keyword evidence="2" id="KW-0812">Transmembrane</keyword>